<dbReference type="PANTHER" id="PTHR37625:SF4">
    <property type="entry name" value="OUTER MEMBRANE LIPOPROTEIN"/>
    <property type="match status" value="1"/>
</dbReference>
<dbReference type="PANTHER" id="PTHR37625">
    <property type="entry name" value="OUTER MEMBRANE LIPOPROTEIN-RELATED"/>
    <property type="match status" value="1"/>
</dbReference>
<sequence length="198" mass="22475">MANTGVNAGNIFHEKPSFDNKVKIASINKLRLNIKRIRTILLPLILMAFAGCSSSPEQKILPPYQLHFDAQPNVNDSAPLKIRVMLLKSKEEFMSADFFALQGDTKAVLGDKWVNVDQFFLLPAQKSHFLREKNVPEASYIGILAEYKQLNGKRWRISFPVPEPEEPAFYQFWASSPDELNIDIQVTANGLALDHQYK</sequence>
<dbReference type="Pfam" id="PF12790">
    <property type="entry name" value="T6SS-SciN"/>
    <property type="match status" value="1"/>
</dbReference>
<protein>
    <submittedName>
        <fullName evidence="1">Outer membrane lipoprotein</fullName>
    </submittedName>
</protein>
<dbReference type="NCBIfam" id="TIGR03352">
    <property type="entry name" value="VI_chp_3"/>
    <property type="match status" value="1"/>
</dbReference>
<dbReference type="InterPro" id="IPR017734">
    <property type="entry name" value="T6SS_SciN"/>
</dbReference>
<accession>A0A1Y2SNS3</accession>
<dbReference type="InterPro" id="IPR038706">
    <property type="entry name" value="Type_VI_SciN-like_sf"/>
</dbReference>
<dbReference type="Proteomes" id="UP000194204">
    <property type="component" value="Unassembled WGS sequence"/>
</dbReference>
<reference evidence="1 2" key="1">
    <citation type="submission" date="2017-01" db="EMBL/GenBank/DDBJ databases">
        <title>Deconstructing symbiosis and pathogenesis requirements using a combined genomic-metabolomic approach.</title>
        <authorList>
            <person name="Tobias N.J."/>
            <person name="Wolff H."/>
            <person name="Djahanschiri B."/>
            <person name="Ebersberger I."/>
            <person name="Bode H.B."/>
        </authorList>
    </citation>
    <scope>NUCLEOTIDE SEQUENCE [LARGE SCALE GENOMIC DNA]</scope>
    <source>
        <strain evidence="1 2">DSM 4764</strain>
    </source>
</reference>
<name>A0A1Y2SNS3_9GAMM</name>
<dbReference type="EMBL" id="MUBK01000007">
    <property type="protein sequence ID" value="OTA20646.1"/>
    <property type="molecule type" value="Genomic_DNA"/>
</dbReference>
<dbReference type="Gene3D" id="2.60.40.4150">
    <property type="entry name" value="Type VI secretion system, lipoprotein SciN"/>
    <property type="match status" value="1"/>
</dbReference>
<dbReference type="STRING" id="40578.Xbed_01174"/>
<evidence type="ECO:0000313" key="2">
    <source>
        <dbReference type="Proteomes" id="UP000194204"/>
    </source>
</evidence>
<dbReference type="AlphaFoldDB" id="A0A1Y2SNS3"/>
<keyword evidence="1" id="KW-0449">Lipoprotein</keyword>
<proteinExistence type="predicted"/>
<comment type="caution">
    <text evidence="1">The sequence shown here is derived from an EMBL/GenBank/DDBJ whole genome shotgun (WGS) entry which is preliminary data.</text>
</comment>
<dbReference type="OrthoDB" id="5471061at2"/>
<gene>
    <name evidence="1" type="ORF">Xbed_01174</name>
</gene>
<dbReference type="RefSeq" id="WP_086111980.1">
    <property type="nucleotide sequence ID" value="NZ_CAWNHF010000178.1"/>
</dbReference>
<organism evidence="1 2">
    <name type="scientific">Xenorhabdus beddingii</name>
    <dbReference type="NCBI Taxonomy" id="40578"/>
    <lineage>
        <taxon>Bacteria</taxon>
        <taxon>Pseudomonadati</taxon>
        <taxon>Pseudomonadota</taxon>
        <taxon>Gammaproteobacteria</taxon>
        <taxon>Enterobacterales</taxon>
        <taxon>Morganellaceae</taxon>
        <taxon>Xenorhabdus</taxon>
    </lineage>
</organism>
<evidence type="ECO:0000313" key="1">
    <source>
        <dbReference type="EMBL" id="OTA20646.1"/>
    </source>
</evidence>
<keyword evidence="2" id="KW-1185">Reference proteome</keyword>